<sequence length="138" mass="15832">MKTTTVRLSENTSVELAKDFENFTTAVQLILEPHRRLRKVVMKELKGLFSKEEITALVDSQNGVMLTPAFIYKKDFLIEQLEDFELFESGISRHGAEKEELIEKLSGISNSQVYFLLLEIHAFWNSGGKLDDFVKQFG</sequence>
<dbReference type="AlphaFoldDB" id="A0A1M6G8U1"/>
<dbReference type="STRING" id="1118202.SAMN05443429_108101"/>
<protein>
    <submittedName>
        <fullName evidence="1">Uncharacterized protein</fullName>
    </submittedName>
</protein>
<keyword evidence="2" id="KW-1185">Reference proteome</keyword>
<dbReference type="EMBL" id="FQYI01000008">
    <property type="protein sequence ID" value="SHJ06400.1"/>
    <property type="molecule type" value="Genomic_DNA"/>
</dbReference>
<proteinExistence type="predicted"/>
<evidence type="ECO:0000313" key="1">
    <source>
        <dbReference type="EMBL" id="SHJ06400.1"/>
    </source>
</evidence>
<evidence type="ECO:0000313" key="2">
    <source>
        <dbReference type="Proteomes" id="UP000184335"/>
    </source>
</evidence>
<reference evidence="1 2" key="1">
    <citation type="submission" date="2016-11" db="EMBL/GenBank/DDBJ databases">
        <authorList>
            <person name="Jaros S."/>
            <person name="Januszkiewicz K."/>
            <person name="Wedrychowicz H."/>
        </authorList>
    </citation>
    <scope>NUCLEOTIDE SEQUENCE [LARGE SCALE GENOMIC DNA]</scope>
    <source>
        <strain evidence="1 2">DSM 25479</strain>
    </source>
</reference>
<gene>
    <name evidence="1" type="ORF">SAMN05443429_108101</name>
</gene>
<dbReference type="OrthoDB" id="9939154at2"/>
<name>A0A1M6G8U1_9FLAO</name>
<accession>A0A1M6G8U1</accession>
<dbReference type="Proteomes" id="UP000184335">
    <property type="component" value="Unassembled WGS sequence"/>
</dbReference>
<organism evidence="1 2">
    <name type="scientific">Cruoricaptor ignavus</name>
    <dbReference type="NCBI Taxonomy" id="1118202"/>
    <lineage>
        <taxon>Bacteria</taxon>
        <taxon>Pseudomonadati</taxon>
        <taxon>Bacteroidota</taxon>
        <taxon>Flavobacteriia</taxon>
        <taxon>Flavobacteriales</taxon>
        <taxon>Weeksellaceae</taxon>
        <taxon>Cruoricaptor</taxon>
    </lineage>
</organism>
<dbReference type="RefSeq" id="WP_073180276.1">
    <property type="nucleotide sequence ID" value="NZ_FQYI01000008.1"/>
</dbReference>